<evidence type="ECO:0000256" key="8">
    <source>
        <dbReference type="ARBA" id="ARBA00023136"/>
    </source>
</evidence>
<organism evidence="11 12">
    <name type="scientific">Candidatus Nitrospira nitrificans</name>
    <dbReference type="NCBI Taxonomy" id="1742973"/>
    <lineage>
        <taxon>Bacteria</taxon>
        <taxon>Pseudomonadati</taxon>
        <taxon>Nitrospirota</taxon>
        <taxon>Nitrospiria</taxon>
        <taxon>Nitrospirales</taxon>
        <taxon>Nitrospiraceae</taxon>
        <taxon>Nitrospira</taxon>
    </lineage>
</organism>
<feature type="transmembrane region" description="Helical" evidence="9">
    <location>
        <begin position="254"/>
        <end position="274"/>
    </location>
</feature>
<keyword evidence="6 9" id="KW-0812">Transmembrane</keyword>
<dbReference type="GO" id="GO:0140359">
    <property type="term" value="F:ABC-type transporter activity"/>
    <property type="evidence" value="ECO:0007669"/>
    <property type="project" value="InterPro"/>
</dbReference>
<keyword evidence="12" id="KW-1185">Reference proteome</keyword>
<keyword evidence="3 9" id="KW-0813">Transport</keyword>
<dbReference type="Proteomes" id="UP000198736">
    <property type="component" value="Unassembled WGS sequence"/>
</dbReference>
<evidence type="ECO:0000256" key="9">
    <source>
        <dbReference type="RuleBase" id="RU361157"/>
    </source>
</evidence>
<dbReference type="Pfam" id="PF01061">
    <property type="entry name" value="ABC2_membrane"/>
    <property type="match status" value="1"/>
</dbReference>
<feature type="transmembrane region" description="Helical" evidence="9">
    <location>
        <begin position="200"/>
        <end position="219"/>
    </location>
</feature>
<evidence type="ECO:0000256" key="7">
    <source>
        <dbReference type="ARBA" id="ARBA00022989"/>
    </source>
</evidence>
<protein>
    <recommendedName>
        <fullName evidence="9">Transport permease protein</fullName>
    </recommendedName>
</protein>
<dbReference type="InterPro" id="IPR047817">
    <property type="entry name" value="ABC2_TM_bact-type"/>
</dbReference>
<dbReference type="PROSITE" id="PS51012">
    <property type="entry name" value="ABC_TM2"/>
    <property type="match status" value="1"/>
</dbReference>
<evidence type="ECO:0000313" key="11">
    <source>
        <dbReference type="EMBL" id="CUS34253.1"/>
    </source>
</evidence>
<evidence type="ECO:0000256" key="1">
    <source>
        <dbReference type="ARBA" id="ARBA00004429"/>
    </source>
</evidence>
<dbReference type="PANTHER" id="PTHR30413">
    <property type="entry name" value="INNER MEMBRANE TRANSPORT PERMEASE"/>
    <property type="match status" value="1"/>
</dbReference>
<comment type="subcellular location">
    <subcellularLocation>
        <location evidence="1">Cell inner membrane</location>
        <topology evidence="1">Multi-pass membrane protein</topology>
    </subcellularLocation>
    <subcellularLocation>
        <location evidence="9">Cell membrane</location>
        <topology evidence="9">Multi-pass membrane protein</topology>
    </subcellularLocation>
</comment>
<dbReference type="InterPro" id="IPR000412">
    <property type="entry name" value="ABC_2_transport"/>
</dbReference>
<feature type="transmembrane region" description="Helical" evidence="9">
    <location>
        <begin position="166"/>
        <end position="188"/>
    </location>
</feature>
<reference evidence="12" key="1">
    <citation type="submission" date="2015-10" db="EMBL/GenBank/DDBJ databases">
        <authorList>
            <person name="Luecker S."/>
            <person name="Luecker S."/>
        </authorList>
    </citation>
    <scope>NUCLEOTIDE SEQUENCE [LARGE SCALE GENOMIC DNA]</scope>
</reference>
<keyword evidence="4 9" id="KW-1003">Cell membrane</keyword>
<dbReference type="GO" id="GO:0043190">
    <property type="term" value="C:ATP-binding cassette (ABC) transporter complex"/>
    <property type="evidence" value="ECO:0007669"/>
    <property type="project" value="InterPro"/>
</dbReference>
<name>A0A0S4LCA7_9BACT</name>
<evidence type="ECO:0000259" key="10">
    <source>
        <dbReference type="PROSITE" id="PS51012"/>
    </source>
</evidence>
<proteinExistence type="inferred from homology"/>
<dbReference type="PANTHER" id="PTHR30413:SF8">
    <property type="entry name" value="TRANSPORT PERMEASE PROTEIN"/>
    <property type="match status" value="1"/>
</dbReference>
<feature type="domain" description="ABC transmembrane type-2" evidence="10">
    <location>
        <begin position="57"/>
        <end position="277"/>
    </location>
</feature>
<evidence type="ECO:0000256" key="4">
    <source>
        <dbReference type="ARBA" id="ARBA00022475"/>
    </source>
</evidence>
<dbReference type="GO" id="GO:0015920">
    <property type="term" value="P:lipopolysaccharide transport"/>
    <property type="evidence" value="ECO:0007669"/>
    <property type="project" value="TreeGrafter"/>
</dbReference>
<dbReference type="PRINTS" id="PR00164">
    <property type="entry name" value="ABC2TRNSPORT"/>
</dbReference>
<evidence type="ECO:0000256" key="6">
    <source>
        <dbReference type="ARBA" id="ARBA00022692"/>
    </source>
</evidence>
<dbReference type="InterPro" id="IPR013525">
    <property type="entry name" value="ABC2_TM"/>
</dbReference>
<dbReference type="AlphaFoldDB" id="A0A0S4LCA7"/>
<sequence length="285" mass="31992">MHMAQSKSIINSPTQKLIIEKRSGLLRIDWAELWEYRELLYTLVEREIKVRYKQTAIGVSWVLLQPLIAMLIFTAIFGRMAKMPSDGIWYPAFILTALLPWAYFSQAITRSGTSLVTSANLVTKVYFPRMLLPLSAVVSPLIDFLLAMGLLFGLLMYAGIPLTWKVLTLPAFVLIAMLTATGVGLFVSATNVKYRDVGHAIPFVVQIWMFVSPIVYPVSLVPERWKLLYGLNPMAGVIEGFRWALLGKSAPDPLMMGASIIMVIVVLIGGVVYFRQMEREFADII</sequence>
<feature type="transmembrane region" description="Helical" evidence="9">
    <location>
        <begin position="130"/>
        <end position="160"/>
    </location>
</feature>
<dbReference type="EMBL" id="CZPZ01000008">
    <property type="protein sequence ID" value="CUS34253.1"/>
    <property type="molecule type" value="Genomic_DNA"/>
</dbReference>
<comment type="similarity">
    <text evidence="2 9">Belongs to the ABC-2 integral membrane protein family.</text>
</comment>
<evidence type="ECO:0000313" key="12">
    <source>
        <dbReference type="Proteomes" id="UP000198736"/>
    </source>
</evidence>
<feature type="transmembrane region" description="Helical" evidence="9">
    <location>
        <begin position="88"/>
        <end position="109"/>
    </location>
</feature>
<evidence type="ECO:0000256" key="2">
    <source>
        <dbReference type="ARBA" id="ARBA00007783"/>
    </source>
</evidence>
<dbReference type="STRING" id="1742973.COMA2_160057"/>
<feature type="transmembrane region" description="Helical" evidence="9">
    <location>
        <begin position="56"/>
        <end position="76"/>
    </location>
</feature>
<evidence type="ECO:0000256" key="5">
    <source>
        <dbReference type="ARBA" id="ARBA00022519"/>
    </source>
</evidence>
<evidence type="ECO:0000256" key="3">
    <source>
        <dbReference type="ARBA" id="ARBA00022448"/>
    </source>
</evidence>
<keyword evidence="5" id="KW-0997">Cell inner membrane</keyword>
<keyword evidence="8 9" id="KW-0472">Membrane</keyword>
<accession>A0A0S4LCA7</accession>
<keyword evidence="7 9" id="KW-1133">Transmembrane helix</keyword>
<gene>
    <name evidence="11" type="ORF">COMA2_160057</name>
</gene>